<sequence>MCVRLHNCSNFMYPVLDTINAVLLSSVCACVSARKPFAADLKGPRTLWIRRVLCRNCLILPFAPNLEMEQGLTVSFVGICTLSF</sequence>
<evidence type="ECO:0000313" key="1">
    <source>
        <dbReference type="WBParaSite" id="MCU_013193-RA"/>
    </source>
</evidence>
<name>A0A5K3FYB7_MESCO</name>
<dbReference type="WBParaSite" id="MCU_013193-RA">
    <property type="protein sequence ID" value="MCU_013193-RA"/>
    <property type="gene ID" value="MCU_013193"/>
</dbReference>
<reference evidence="1" key="1">
    <citation type="submission" date="2019-11" db="UniProtKB">
        <authorList>
            <consortium name="WormBaseParasite"/>
        </authorList>
    </citation>
    <scope>IDENTIFICATION</scope>
</reference>
<dbReference type="AlphaFoldDB" id="A0A5K3FYB7"/>
<protein>
    <submittedName>
        <fullName evidence="1">Secreted protein</fullName>
    </submittedName>
</protein>
<dbReference type="PROSITE" id="PS51257">
    <property type="entry name" value="PROKAR_LIPOPROTEIN"/>
    <property type="match status" value="1"/>
</dbReference>
<proteinExistence type="predicted"/>
<organism evidence="1">
    <name type="scientific">Mesocestoides corti</name>
    <name type="common">Flatworm</name>
    <dbReference type="NCBI Taxonomy" id="53468"/>
    <lineage>
        <taxon>Eukaryota</taxon>
        <taxon>Metazoa</taxon>
        <taxon>Spiralia</taxon>
        <taxon>Lophotrochozoa</taxon>
        <taxon>Platyhelminthes</taxon>
        <taxon>Cestoda</taxon>
        <taxon>Eucestoda</taxon>
        <taxon>Cyclophyllidea</taxon>
        <taxon>Mesocestoididae</taxon>
        <taxon>Mesocestoides</taxon>
    </lineage>
</organism>
<accession>A0A5K3FYB7</accession>